<dbReference type="InterPro" id="IPR011990">
    <property type="entry name" value="TPR-like_helical_dom_sf"/>
</dbReference>
<dbReference type="InterPro" id="IPR050498">
    <property type="entry name" value="Ycf3"/>
</dbReference>
<reference evidence="4 5" key="1">
    <citation type="journal article" date="2021" name="Sci. Rep.">
        <title>The genome of the diatom Chaetoceros tenuissimus carries an ancient integrated fragment of an extant virus.</title>
        <authorList>
            <person name="Hongo Y."/>
            <person name="Kimura K."/>
            <person name="Takaki Y."/>
            <person name="Yoshida Y."/>
            <person name="Baba S."/>
            <person name="Kobayashi G."/>
            <person name="Nagasaki K."/>
            <person name="Hano T."/>
            <person name="Tomaru Y."/>
        </authorList>
    </citation>
    <scope>NUCLEOTIDE SEQUENCE [LARGE SCALE GENOMIC DNA]</scope>
    <source>
        <strain evidence="4 5">NIES-3715</strain>
    </source>
</reference>
<evidence type="ECO:0000313" key="5">
    <source>
        <dbReference type="Proteomes" id="UP001054902"/>
    </source>
</evidence>
<keyword evidence="3" id="KW-0732">Signal</keyword>
<dbReference type="EMBL" id="BLLK01000069">
    <property type="protein sequence ID" value="GFH59910.1"/>
    <property type="molecule type" value="Genomic_DNA"/>
</dbReference>
<sequence>MKISSTATLVPLLGSAVAFQTPSLRNNNIDRRELISKILPSAATTLLINPTQVFAEDGEEQVVVAVTGEIKKLFNEGRALELQGNIAAANRLYNKVTKLSPKFIYGWASLGNTQVAMGSLTPAESSYSRAIDLCVESNKEEERFGVARCNDLYLLYLNRGSLRLNNRLPKEALSDLEMADRLRGKPDAILLQNRARARELNGMFGPADKDYSVAISMTSNEVAPFWLRSALVKFQMGDSLGALDLVRRVENKFPEAPEVRAALAVLLLAKGDQETAQRKFLEIPDRARLKYVDQDYLDNVISWPPKMKENLTKLTEAVGDNKRAQELSSV</sequence>
<comment type="caution">
    <text evidence="4">The sequence shown here is derived from an EMBL/GenBank/DDBJ whole genome shotgun (WGS) entry which is preliminary data.</text>
</comment>
<dbReference type="Gene3D" id="1.25.40.10">
    <property type="entry name" value="Tetratricopeptide repeat domain"/>
    <property type="match status" value="1"/>
</dbReference>
<accession>A0AAD3DAQ2</accession>
<dbReference type="InterPro" id="IPR019734">
    <property type="entry name" value="TPR_rpt"/>
</dbReference>
<dbReference type="PANTHER" id="PTHR44858:SF1">
    <property type="entry name" value="UDP-N-ACETYLGLUCOSAMINE--PEPTIDE N-ACETYLGLUCOSAMINYLTRANSFERASE SPINDLY-RELATED"/>
    <property type="match status" value="1"/>
</dbReference>
<feature type="signal peptide" evidence="3">
    <location>
        <begin position="1"/>
        <end position="18"/>
    </location>
</feature>
<evidence type="ECO:0000256" key="3">
    <source>
        <dbReference type="SAM" id="SignalP"/>
    </source>
</evidence>
<evidence type="ECO:0000256" key="2">
    <source>
        <dbReference type="ARBA" id="ARBA00022803"/>
    </source>
</evidence>
<keyword evidence="5" id="KW-1185">Reference proteome</keyword>
<keyword evidence="1" id="KW-0677">Repeat</keyword>
<keyword evidence="2" id="KW-0802">TPR repeat</keyword>
<evidence type="ECO:0000313" key="4">
    <source>
        <dbReference type="EMBL" id="GFH59910.1"/>
    </source>
</evidence>
<name>A0AAD3DAQ2_9STRA</name>
<evidence type="ECO:0008006" key="6">
    <source>
        <dbReference type="Google" id="ProtNLM"/>
    </source>
</evidence>
<dbReference type="Proteomes" id="UP001054902">
    <property type="component" value="Unassembled WGS sequence"/>
</dbReference>
<dbReference type="SMART" id="SM00028">
    <property type="entry name" value="TPR"/>
    <property type="match status" value="5"/>
</dbReference>
<proteinExistence type="predicted"/>
<evidence type="ECO:0000256" key="1">
    <source>
        <dbReference type="ARBA" id="ARBA00022737"/>
    </source>
</evidence>
<protein>
    <recommendedName>
        <fullName evidence="6">Tetratricopeptide repeat protein</fullName>
    </recommendedName>
</protein>
<gene>
    <name evidence="4" type="ORF">CTEN210_16386</name>
</gene>
<dbReference type="AlphaFoldDB" id="A0AAD3DAQ2"/>
<dbReference type="PANTHER" id="PTHR44858">
    <property type="entry name" value="TETRATRICOPEPTIDE REPEAT PROTEIN 6"/>
    <property type="match status" value="1"/>
</dbReference>
<feature type="chain" id="PRO_5042171151" description="Tetratricopeptide repeat protein" evidence="3">
    <location>
        <begin position="19"/>
        <end position="330"/>
    </location>
</feature>
<dbReference type="SUPFAM" id="SSF48452">
    <property type="entry name" value="TPR-like"/>
    <property type="match status" value="1"/>
</dbReference>
<organism evidence="4 5">
    <name type="scientific">Chaetoceros tenuissimus</name>
    <dbReference type="NCBI Taxonomy" id="426638"/>
    <lineage>
        <taxon>Eukaryota</taxon>
        <taxon>Sar</taxon>
        <taxon>Stramenopiles</taxon>
        <taxon>Ochrophyta</taxon>
        <taxon>Bacillariophyta</taxon>
        <taxon>Coscinodiscophyceae</taxon>
        <taxon>Chaetocerotophycidae</taxon>
        <taxon>Chaetocerotales</taxon>
        <taxon>Chaetocerotaceae</taxon>
        <taxon>Chaetoceros</taxon>
    </lineage>
</organism>